<evidence type="ECO:0000313" key="5">
    <source>
        <dbReference type="EMBL" id="SSW62771.1"/>
    </source>
</evidence>
<dbReference type="GO" id="GO:0008080">
    <property type="term" value="F:N-acetyltransferase activity"/>
    <property type="evidence" value="ECO:0007669"/>
    <property type="project" value="TreeGrafter"/>
</dbReference>
<dbReference type="Proteomes" id="UP000289184">
    <property type="component" value="Unassembled WGS sequence"/>
</dbReference>
<sequence>MHPKKQEIPVTIEIRPAAPSDAAQIHAFITELAVYERAAHEVIASAGDVERTLFAQGAPARALMCLLDGKAIGYAVYFYSYSTWLGKNGIYLEDLYITPEHRGIGAGRDLLRHLAQEAVANGCGRLEWSVLDWNTPAIDFYKSIGALAQDEWVRYRLAGDALQNFAQGRR</sequence>
<comment type="similarity">
    <text evidence="1">Belongs to the acetyltransferase family.</text>
</comment>
<dbReference type="PANTHER" id="PTHR10545:SF29">
    <property type="entry name" value="GH14572P-RELATED"/>
    <property type="match status" value="1"/>
</dbReference>
<evidence type="ECO:0000256" key="3">
    <source>
        <dbReference type="ARBA" id="ARBA00023315"/>
    </source>
</evidence>
<dbReference type="InterPro" id="IPR016181">
    <property type="entry name" value="Acyl_CoA_acyltransferase"/>
</dbReference>
<reference evidence="5 6" key="1">
    <citation type="submission" date="2018-07" db="EMBL/GenBank/DDBJ databases">
        <authorList>
            <person name="Peeters C."/>
        </authorList>
    </citation>
    <scope>NUCLEOTIDE SEQUENCE [LARGE SCALE GENOMIC DNA]</scope>
    <source>
        <strain evidence="5 6">LMG 3411</strain>
    </source>
</reference>
<dbReference type="Pfam" id="PF00583">
    <property type="entry name" value="Acetyltransf_1"/>
    <property type="match status" value="1"/>
</dbReference>
<accession>A0A446C4R4</accession>
<keyword evidence="3" id="KW-0012">Acyltransferase</keyword>
<proteinExistence type="inferred from homology"/>
<evidence type="ECO:0000256" key="2">
    <source>
        <dbReference type="ARBA" id="ARBA00022679"/>
    </source>
</evidence>
<evidence type="ECO:0000259" key="4">
    <source>
        <dbReference type="PROSITE" id="PS51186"/>
    </source>
</evidence>
<feature type="domain" description="N-acetyltransferase" evidence="4">
    <location>
        <begin position="12"/>
        <end position="167"/>
    </location>
</feature>
<dbReference type="SUPFAM" id="SSF55729">
    <property type="entry name" value="Acyl-CoA N-acyltransferases (Nat)"/>
    <property type="match status" value="1"/>
</dbReference>
<evidence type="ECO:0000256" key="1">
    <source>
        <dbReference type="ARBA" id="ARBA00008694"/>
    </source>
</evidence>
<dbReference type="PANTHER" id="PTHR10545">
    <property type="entry name" value="DIAMINE N-ACETYLTRANSFERASE"/>
    <property type="match status" value="1"/>
</dbReference>
<organism evidence="5 6">
    <name type="scientific">Achromobacter agilis</name>
    <dbReference type="NCBI Taxonomy" id="1353888"/>
    <lineage>
        <taxon>Bacteria</taxon>
        <taxon>Pseudomonadati</taxon>
        <taxon>Pseudomonadota</taxon>
        <taxon>Betaproteobacteria</taxon>
        <taxon>Burkholderiales</taxon>
        <taxon>Alcaligenaceae</taxon>
        <taxon>Achromobacter</taxon>
    </lineage>
</organism>
<dbReference type="EMBL" id="UFQB01000002">
    <property type="protein sequence ID" value="SSW62771.1"/>
    <property type="molecule type" value="Genomic_DNA"/>
</dbReference>
<gene>
    <name evidence="5" type="ORF">AGI3411_00619</name>
</gene>
<dbReference type="FunFam" id="3.40.630.30:FF:000064">
    <property type="entry name" value="GNAT family acetyltransferase"/>
    <property type="match status" value="1"/>
</dbReference>
<name>A0A446C4R4_9BURK</name>
<evidence type="ECO:0000313" key="6">
    <source>
        <dbReference type="Proteomes" id="UP000289184"/>
    </source>
</evidence>
<keyword evidence="2" id="KW-0808">Transferase</keyword>
<dbReference type="Gene3D" id="3.40.630.30">
    <property type="match status" value="1"/>
</dbReference>
<dbReference type="AlphaFoldDB" id="A0A446C4R4"/>
<dbReference type="InterPro" id="IPR000182">
    <property type="entry name" value="GNAT_dom"/>
</dbReference>
<dbReference type="PROSITE" id="PS51186">
    <property type="entry name" value="GNAT"/>
    <property type="match status" value="1"/>
</dbReference>
<dbReference type="InterPro" id="IPR051016">
    <property type="entry name" value="Diverse_Substrate_AcTransf"/>
</dbReference>
<protein>
    <recommendedName>
        <fullName evidence="4">N-acetyltransferase domain-containing protein</fullName>
    </recommendedName>
</protein>
<dbReference type="CDD" id="cd04301">
    <property type="entry name" value="NAT_SF"/>
    <property type="match status" value="1"/>
</dbReference>
<keyword evidence="6" id="KW-1185">Reference proteome</keyword>